<feature type="coiled-coil region" evidence="4">
    <location>
        <begin position="183"/>
        <end position="210"/>
    </location>
</feature>
<dbReference type="PRINTS" id="PR00691">
    <property type="entry name" value="ADHESINB"/>
</dbReference>
<evidence type="ECO:0000313" key="7">
    <source>
        <dbReference type="Proteomes" id="UP000002274"/>
    </source>
</evidence>
<evidence type="ECO:0000256" key="3">
    <source>
        <dbReference type="ARBA" id="ARBA00022729"/>
    </source>
</evidence>
<dbReference type="GO" id="GO:0046872">
    <property type="term" value="F:metal ion binding"/>
    <property type="evidence" value="ECO:0007669"/>
    <property type="project" value="InterPro"/>
</dbReference>
<dbReference type="GO" id="GO:0030001">
    <property type="term" value="P:metal ion transport"/>
    <property type="evidence" value="ECO:0007669"/>
    <property type="project" value="InterPro"/>
</dbReference>
<keyword evidence="2" id="KW-0813">Transport</keyword>
<dbReference type="BioCyc" id="PMAR59922:G1G80-986-MONOMER"/>
<gene>
    <name evidence="6" type="ordered locus">P9303_11141</name>
</gene>
<dbReference type="KEGG" id="pmf:P9303_11141"/>
<dbReference type="InterPro" id="IPR006129">
    <property type="entry name" value="AdhesinB"/>
</dbReference>
<protein>
    <submittedName>
        <fullName evidence="6">Uncharacterized protein</fullName>
    </submittedName>
</protein>
<keyword evidence="4" id="KW-0175">Coiled coil</keyword>
<dbReference type="PANTHER" id="PTHR42953">
    <property type="entry name" value="HIGH-AFFINITY ZINC UPTAKE SYSTEM PROTEIN ZNUA-RELATED"/>
    <property type="match status" value="1"/>
</dbReference>
<feature type="signal peptide" evidence="5">
    <location>
        <begin position="1"/>
        <end position="37"/>
    </location>
</feature>
<sequence>MFSFFFSSRLKRRLCSSILKLSSASLILSLVACGASAPTETNSKVSNGLKVVTSFLPMTLFTSAVAGDCATVTALIPPNLGPHDFQATPASISSLREAQLLVKNGLGMEEFLEKLLTSANNPTLVVIDTSVGIPTLEPSVDDTHDHNHDHGVINPHIWLDPIRAIQQVESIRDGLVKADPSCAEQYKRNSELYTQELQKLNEEISGQLKQYSGKTFVAFHDFAPYFAERYNLKGEYIVDLPEMNPSPADLQRVAVKVRKSQLKALLSEPQAGNRSFNALANDLGVRVVEFNPLETGSIDSAREPETYFDVMRSNTVNLIKAIGG</sequence>
<reference evidence="6 7" key="1">
    <citation type="journal article" date="2007" name="PLoS Genet.">
        <title>Patterns and implications of gene gain and loss in the evolution of Prochlorococcus.</title>
        <authorList>
            <person name="Kettler G.C."/>
            <person name="Martiny A.C."/>
            <person name="Huang K."/>
            <person name="Zucker J."/>
            <person name="Coleman M.L."/>
            <person name="Rodrigue S."/>
            <person name="Chen F."/>
            <person name="Lapidus A."/>
            <person name="Ferriera S."/>
            <person name="Johnson J."/>
            <person name="Steglich C."/>
            <person name="Church G.M."/>
            <person name="Richardson P."/>
            <person name="Chisholm S.W."/>
        </authorList>
    </citation>
    <scope>NUCLEOTIDE SEQUENCE [LARGE SCALE GENOMIC DNA]</scope>
    <source>
        <strain evidence="6 7">MIT 9303</strain>
    </source>
</reference>
<proteinExistence type="inferred from homology"/>
<evidence type="ECO:0000256" key="5">
    <source>
        <dbReference type="SAM" id="SignalP"/>
    </source>
</evidence>
<evidence type="ECO:0000313" key="6">
    <source>
        <dbReference type="EMBL" id="ABM77863.1"/>
    </source>
</evidence>
<dbReference type="Gene3D" id="3.40.50.1980">
    <property type="entry name" value="Nitrogenase molybdenum iron protein domain"/>
    <property type="match status" value="2"/>
</dbReference>
<organism evidence="6 7">
    <name type="scientific">Prochlorococcus marinus (strain MIT 9303)</name>
    <dbReference type="NCBI Taxonomy" id="59922"/>
    <lineage>
        <taxon>Bacteria</taxon>
        <taxon>Bacillati</taxon>
        <taxon>Cyanobacteriota</taxon>
        <taxon>Cyanophyceae</taxon>
        <taxon>Synechococcales</taxon>
        <taxon>Prochlorococcaceae</taxon>
        <taxon>Prochlorococcus</taxon>
    </lineage>
</organism>
<dbReference type="SUPFAM" id="SSF53807">
    <property type="entry name" value="Helical backbone' metal receptor"/>
    <property type="match status" value="1"/>
</dbReference>
<dbReference type="PANTHER" id="PTHR42953:SF3">
    <property type="entry name" value="HIGH-AFFINITY ZINC UPTAKE SYSTEM PROTEIN ZNUA"/>
    <property type="match status" value="1"/>
</dbReference>
<name>A2C8Q3_PROM3</name>
<feature type="chain" id="PRO_5002642640" evidence="5">
    <location>
        <begin position="38"/>
        <end position="324"/>
    </location>
</feature>
<keyword evidence="3 5" id="KW-0732">Signal</keyword>
<dbReference type="AlphaFoldDB" id="A2C8Q3"/>
<dbReference type="HOGENOM" id="CLU_016838_1_0_3"/>
<accession>A2C8Q3</accession>
<dbReference type="EMBL" id="CP000554">
    <property type="protein sequence ID" value="ABM77863.1"/>
    <property type="molecule type" value="Genomic_DNA"/>
</dbReference>
<dbReference type="STRING" id="59922.P9303_11141"/>
<dbReference type="Pfam" id="PF01297">
    <property type="entry name" value="ZnuA"/>
    <property type="match status" value="1"/>
</dbReference>
<dbReference type="InterPro" id="IPR050492">
    <property type="entry name" value="Bact_metal-bind_prot9"/>
</dbReference>
<dbReference type="InterPro" id="IPR006127">
    <property type="entry name" value="ZnuA-like"/>
</dbReference>
<dbReference type="Proteomes" id="UP000002274">
    <property type="component" value="Chromosome"/>
</dbReference>
<evidence type="ECO:0000256" key="2">
    <source>
        <dbReference type="ARBA" id="ARBA00022448"/>
    </source>
</evidence>
<comment type="similarity">
    <text evidence="1">Belongs to the bacterial solute-binding protein 9 family.</text>
</comment>
<dbReference type="GO" id="GO:0007155">
    <property type="term" value="P:cell adhesion"/>
    <property type="evidence" value="ECO:0007669"/>
    <property type="project" value="InterPro"/>
</dbReference>
<evidence type="ECO:0000256" key="4">
    <source>
        <dbReference type="SAM" id="Coils"/>
    </source>
</evidence>
<evidence type="ECO:0000256" key="1">
    <source>
        <dbReference type="ARBA" id="ARBA00011028"/>
    </source>
</evidence>